<evidence type="ECO:0000256" key="1">
    <source>
        <dbReference type="ARBA" id="ARBA00004906"/>
    </source>
</evidence>
<feature type="region of interest" description="Disordered" evidence="3">
    <location>
        <begin position="369"/>
        <end position="390"/>
    </location>
</feature>
<dbReference type="ExpressionAtlas" id="M8BJU2">
    <property type="expression patterns" value="baseline"/>
</dbReference>
<dbReference type="SUPFAM" id="SSF49599">
    <property type="entry name" value="TRAF domain-like"/>
    <property type="match status" value="2"/>
</dbReference>
<dbReference type="InterPro" id="IPR026960">
    <property type="entry name" value="RVT-Znf"/>
</dbReference>
<dbReference type="InterPro" id="IPR045005">
    <property type="entry name" value="BPM1-6"/>
</dbReference>
<dbReference type="Gene3D" id="1.25.40.420">
    <property type="match status" value="1"/>
</dbReference>
<dbReference type="InterPro" id="IPR056423">
    <property type="entry name" value="BACK_BPM_SPOP"/>
</dbReference>
<dbReference type="AlphaFoldDB" id="M8BJU2"/>
<comment type="pathway">
    <text evidence="1">Protein modification; protein ubiquitination.</text>
</comment>
<dbReference type="PROSITE" id="PS50097">
    <property type="entry name" value="BTB"/>
    <property type="match status" value="1"/>
</dbReference>
<dbReference type="Pfam" id="PF00651">
    <property type="entry name" value="BTB"/>
    <property type="match status" value="1"/>
</dbReference>
<dbReference type="Pfam" id="PF13966">
    <property type="entry name" value="zf-RVT"/>
    <property type="match status" value="1"/>
</dbReference>
<accession>M8BJU2</accession>
<proteinExistence type="inferred from homology"/>
<dbReference type="GO" id="GO:0016567">
    <property type="term" value="P:protein ubiquitination"/>
    <property type="evidence" value="ECO:0007669"/>
    <property type="project" value="InterPro"/>
</dbReference>
<dbReference type="InterPro" id="IPR056016">
    <property type="entry name" value="DUF7595"/>
</dbReference>
<reference evidence="4" key="1">
    <citation type="submission" date="2015-06" db="UniProtKB">
        <authorList>
            <consortium name="EnsemblPlants"/>
        </authorList>
    </citation>
    <scope>IDENTIFICATION</scope>
</reference>
<dbReference type="InterPro" id="IPR002083">
    <property type="entry name" value="MATH/TRAF_dom"/>
</dbReference>
<protein>
    <recommendedName>
        <fullName evidence="5">Speckle-type POZ protein-like protein</fullName>
    </recommendedName>
</protein>
<dbReference type="Gene3D" id="2.60.210.10">
    <property type="entry name" value="Apoptosis, Tumor Necrosis Factor Receptor Associated Protein 2, Chain A"/>
    <property type="match status" value="2"/>
</dbReference>
<dbReference type="InterPro" id="IPR011333">
    <property type="entry name" value="SKP1/BTB/POZ_sf"/>
</dbReference>
<organism evidence="4">
    <name type="scientific">Aegilops tauschii</name>
    <name type="common">Tausch's goatgrass</name>
    <name type="synonym">Aegilops squarrosa</name>
    <dbReference type="NCBI Taxonomy" id="37682"/>
    <lineage>
        <taxon>Eukaryota</taxon>
        <taxon>Viridiplantae</taxon>
        <taxon>Streptophyta</taxon>
        <taxon>Embryophyta</taxon>
        <taxon>Tracheophyta</taxon>
        <taxon>Spermatophyta</taxon>
        <taxon>Magnoliopsida</taxon>
        <taxon>Liliopsida</taxon>
        <taxon>Poales</taxon>
        <taxon>Poaceae</taxon>
        <taxon>BOP clade</taxon>
        <taxon>Pooideae</taxon>
        <taxon>Triticodae</taxon>
        <taxon>Triticeae</taxon>
        <taxon>Triticinae</taxon>
        <taxon>Aegilops</taxon>
    </lineage>
</organism>
<dbReference type="InterPro" id="IPR008974">
    <property type="entry name" value="TRAF-like"/>
</dbReference>
<comment type="similarity">
    <text evidence="2">Belongs to the Tdpoz family.</text>
</comment>
<dbReference type="PROSITE" id="PS50144">
    <property type="entry name" value="MATH"/>
    <property type="match status" value="1"/>
</dbReference>
<dbReference type="SMART" id="SM00225">
    <property type="entry name" value="BTB"/>
    <property type="match status" value="1"/>
</dbReference>
<evidence type="ECO:0000313" key="4">
    <source>
        <dbReference type="EnsemblPlants" id="EMT22239"/>
    </source>
</evidence>
<sequence>MAATSPKTWSTHRAAFAQGTHRFDIVGYSAAREALGGSVRSGSFSAGGFLWAIICRLQAPTPAAGQCGLASISLELSKNTTSKDIVAMASLRIDQSNRTGQFPSAVWRSQEAKTFGARSMSPVAWELAVPDAFQNHESRYVMDDCLTIHCTVEVLQQELQQQDSTAIKNCLVLVPPAPSICQDFYNLLRERRSPKPDVTFILEDDGTEVQAHKLLLAMRSPVFRAQFLRGDMKERSARRLKISGLTASAFRAMLYFIYTDEQPTPNRRRCPVAMAQDLLVAADLYDLERLRLMCEKVLSESIDVGNVMTTLMLAHGRHSCQQLEASCIEFLVSDPDVYDTVEATEEYKELEKTCPSFINKITKKVAKTAVSHHRSPSTSSYTNNGSKMTTRSVSKYTPSVMMSGTHEFTIQCLSAMRKTHGVGQYIRSSSFQVGGYEWTIEVFPSGHKEDITGSIGIFIRPFIHDDDTKVEASVTLKPIDPTGELPPFPRRNFTHVYAGRNCESWGWPKFIIAKYANTDYVGHDGSFTLQCQVEVPTESCTTGTIGVGTIVTVPPSNMAWHLEQLFAREEGSDVKFLVEDSEICAHGLVIATRSPVLHEAVESASSKDLVHPVTPAAASFCHDQLSQFMLRNAGKDVLTPYYPVISRGGFVVLHLKDKSKSKGCFDLCVYDPMTGHRIFLPEPPNTESSICNHHECVLLTEADDIGCSFMLLSIVFNRSRISVRTATSFSASWGPITCANHRDYTGWSISGYNNPAVLRGGVIHWLTHAGDQIITYDIRTRTPGHVKLPLTNRSARHLHLATSRDGNVLKLLDIERFIISVWLQLPRARIGGDGDGWALETVINIEQKLQLLYPDIIARGCPDVEFEGSGDSFGKEIASKRNIDWLNGVWFVVPKTKAGWAFMTLRRKYVGSKAVSQVYWKPGDSHFWAGLMATKKYFFSYGSFSIKDGSEIRFWEDKWLGKATLPGPKQESFPPNVTFRRDLIGPRLQSWYILLQQLSTVQLSHGSDVFRWNLHENGKFSVESMYRALIQSDVPVDNNKKIWKMKIPLKNKIFAWYLRRGVILTKDNLIKRNWHGSPRCVFCHHDETIKHLFFPCKLARSIWSVIQIASGLYPPCSIANVFGNWLHGIDHRFRTLLRVGALAVIWSRWLCRNDKAIYRCTGTLRLWSFLQRVENRDLFTERTLCGCMHLSYAEAGCNV</sequence>
<feature type="compositionally biased region" description="Polar residues" evidence="3">
    <location>
        <begin position="376"/>
        <end position="390"/>
    </location>
</feature>
<evidence type="ECO:0000256" key="2">
    <source>
        <dbReference type="ARBA" id="ARBA00010846"/>
    </source>
</evidence>
<evidence type="ECO:0008006" key="5">
    <source>
        <dbReference type="Google" id="ProtNLM"/>
    </source>
</evidence>
<dbReference type="CDD" id="cd00121">
    <property type="entry name" value="MATH"/>
    <property type="match status" value="2"/>
</dbReference>
<evidence type="ECO:0000256" key="3">
    <source>
        <dbReference type="SAM" id="MobiDB-lite"/>
    </source>
</evidence>
<name>M8BJU2_AEGTA</name>
<dbReference type="PANTHER" id="PTHR26379:SF494">
    <property type="entry name" value="BTB DOMAIN-CONTAINING PROTEIN"/>
    <property type="match status" value="1"/>
</dbReference>
<dbReference type="Pfam" id="PF22486">
    <property type="entry name" value="MATH_2"/>
    <property type="match status" value="1"/>
</dbReference>
<dbReference type="Gene3D" id="3.30.710.10">
    <property type="entry name" value="Potassium Channel Kv1.1, Chain A"/>
    <property type="match status" value="2"/>
</dbReference>
<dbReference type="Pfam" id="PF24523">
    <property type="entry name" value="DUF7595"/>
    <property type="match status" value="1"/>
</dbReference>
<dbReference type="PANTHER" id="PTHR26379">
    <property type="entry name" value="BTB/POZ AND MATH DOMAIN-CONTAINING PROTEIN 1"/>
    <property type="match status" value="1"/>
</dbReference>
<dbReference type="InterPro" id="IPR000210">
    <property type="entry name" value="BTB/POZ_dom"/>
</dbReference>
<dbReference type="EnsemblPlants" id="EMT22239">
    <property type="protein sequence ID" value="EMT22239"/>
    <property type="gene ID" value="F775_52309"/>
</dbReference>
<dbReference type="SUPFAM" id="SSF54695">
    <property type="entry name" value="POZ domain"/>
    <property type="match status" value="2"/>
</dbReference>
<dbReference type="Pfam" id="PF24570">
    <property type="entry name" value="BACK_BPM_SPOP"/>
    <property type="match status" value="1"/>
</dbReference>